<organism evidence="9 10">
    <name type="scientific">Enemella evansiae</name>
    <dbReference type="NCBI Taxonomy" id="2016499"/>
    <lineage>
        <taxon>Bacteria</taxon>
        <taxon>Bacillati</taxon>
        <taxon>Actinomycetota</taxon>
        <taxon>Actinomycetes</taxon>
        <taxon>Propionibacteriales</taxon>
        <taxon>Propionibacteriaceae</taxon>
        <taxon>Enemella</taxon>
    </lineage>
</organism>
<keyword evidence="5 7" id="KW-1133">Transmembrane helix</keyword>
<evidence type="ECO:0000259" key="8">
    <source>
        <dbReference type="Pfam" id="PF06808"/>
    </source>
</evidence>
<dbReference type="EMBL" id="NMVO01000012">
    <property type="protein sequence ID" value="OYO14335.1"/>
    <property type="molecule type" value="Genomic_DNA"/>
</dbReference>
<accession>A0A255GET4</accession>
<evidence type="ECO:0000313" key="10">
    <source>
        <dbReference type="Proteomes" id="UP000215896"/>
    </source>
</evidence>
<reference evidence="9 10" key="1">
    <citation type="submission" date="2017-07" db="EMBL/GenBank/DDBJ databases">
        <title>Draft whole genome sequences of clinical Proprionibacteriaceae strains.</title>
        <authorList>
            <person name="Bernier A.-M."/>
            <person name="Bernard K."/>
            <person name="Domingo M.-C."/>
        </authorList>
    </citation>
    <scope>NUCLEOTIDE SEQUENCE [LARGE SCALE GENOMIC DNA]</scope>
    <source>
        <strain evidence="9 10">NML 030167</strain>
    </source>
</reference>
<protein>
    <submittedName>
        <fullName evidence="9">C4-dicarboxylate ABC transporter permease</fullName>
    </submittedName>
</protein>
<dbReference type="Pfam" id="PF06808">
    <property type="entry name" value="DctM"/>
    <property type="match status" value="1"/>
</dbReference>
<evidence type="ECO:0000256" key="1">
    <source>
        <dbReference type="ARBA" id="ARBA00004429"/>
    </source>
</evidence>
<feature type="transmembrane region" description="Helical" evidence="7">
    <location>
        <begin position="282"/>
        <end position="299"/>
    </location>
</feature>
<evidence type="ECO:0000256" key="6">
    <source>
        <dbReference type="ARBA" id="ARBA00023136"/>
    </source>
</evidence>
<keyword evidence="10" id="KW-1185">Reference proteome</keyword>
<dbReference type="GO" id="GO:0022857">
    <property type="term" value="F:transmembrane transporter activity"/>
    <property type="evidence" value="ECO:0007669"/>
    <property type="project" value="TreeGrafter"/>
</dbReference>
<feature type="transmembrane region" description="Helical" evidence="7">
    <location>
        <begin position="361"/>
        <end position="386"/>
    </location>
</feature>
<evidence type="ECO:0000256" key="2">
    <source>
        <dbReference type="ARBA" id="ARBA00022475"/>
    </source>
</evidence>
<keyword evidence="6 7" id="KW-0472">Membrane</keyword>
<evidence type="ECO:0000313" key="9">
    <source>
        <dbReference type="EMBL" id="OYO14335.1"/>
    </source>
</evidence>
<proteinExistence type="predicted"/>
<dbReference type="OrthoDB" id="9777699at2"/>
<feature type="transmembrane region" description="Helical" evidence="7">
    <location>
        <begin position="246"/>
        <end position="262"/>
    </location>
</feature>
<evidence type="ECO:0000256" key="7">
    <source>
        <dbReference type="SAM" id="Phobius"/>
    </source>
</evidence>
<dbReference type="PIRSF" id="PIRSF006066">
    <property type="entry name" value="HI0050"/>
    <property type="match status" value="1"/>
</dbReference>
<feature type="domain" description="TRAP C4-dicarboxylate transport system permease DctM subunit" evidence="8">
    <location>
        <begin position="9"/>
        <end position="421"/>
    </location>
</feature>
<feature type="transmembrane region" description="Helical" evidence="7">
    <location>
        <begin position="49"/>
        <end position="71"/>
    </location>
</feature>
<feature type="transmembrane region" description="Helical" evidence="7">
    <location>
        <begin position="216"/>
        <end position="240"/>
    </location>
</feature>
<dbReference type="GO" id="GO:0005886">
    <property type="term" value="C:plasma membrane"/>
    <property type="evidence" value="ECO:0007669"/>
    <property type="project" value="UniProtKB-SubCell"/>
</dbReference>
<dbReference type="NCBIfam" id="TIGR00786">
    <property type="entry name" value="dctM"/>
    <property type="match status" value="1"/>
</dbReference>
<feature type="transmembrane region" description="Helical" evidence="7">
    <location>
        <begin position="115"/>
        <end position="133"/>
    </location>
</feature>
<sequence>MTLATILLLVLLFLLLLSSAPISVALGLTSIFYIFYFTLTPMTQVPERLFNALNSFPLMAIPFFVLAANIMSRGGISRRLTDFGAALVGHLRGGLAITAVLSCMFFAAVSGSSPATVVAVGTIMIPAMVAHGYSKQFSTGLIASSGSLGILIPPSIPLIVFGIATESNIGDLFVAGIIPGILAGLMLIAVALVISRRKGYGDNSSTLGVKSAKDRFKAFQSAILALLLPVIVLGGIYNGFFTPTEAAAVAVLYSLLVSLVIYRELPFKRLGEITLASAKTSAMIMFIIANGILFSFVLTQERIPLQISGAIEEMNLRPWQFLLLINVILLIVGCFMETSSAILILAPILLPIATQMGINPIHLGIIMVMNLEIGMVTPPLGLNLFVASGLSRMSVLKVAKAALPSALVLLAGLLIVTFVPVLSTALIGGQ</sequence>
<comment type="caution">
    <text evidence="9">The sequence shown here is derived from an EMBL/GenBank/DDBJ whole genome shotgun (WGS) entry which is preliminary data.</text>
</comment>
<evidence type="ECO:0000256" key="4">
    <source>
        <dbReference type="ARBA" id="ARBA00022692"/>
    </source>
</evidence>
<feature type="transmembrane region" description="Helical" evidence="7">
    <location>
        <begin position="406"/>
        <end position="427"/>
    </location>
</feature>
<gene>
    <name evidence="9" type="ORF">CGZ94_06870</name>
</gene>
<keyword evidence="3" id="KW-0997">Cell inner membrane</keyword>
<dbReference type="Proteomes" id="UP000215896">
    <property type="component" value="Unassembled WGS sequence"/>
</dbReference>
<dbReference type="RefSeq" id="WP_094355339.1">
    <property type="nucleotide sequence ID" value="NZ_NMVK01000002.1"/>
</dbReference>
<dbReference type="InterPro" id="IPR004681">
    <property type="entry name" value="TRAP_DctM"/>
</dbReference>
<dbReference type="AlphaFoldDB" id="A0A255GET4"/>
<keyword evidence="2" id="KW-1003">Cell membrane</keyword>
<comment type="subcellular location">
    <subcellularLocation>
        <location evidence="1">Cell inner membrane</location>
        <topology evidence="1">Multi-pass membrane protein</topology>
    </subcellularLocation>
</comment>
<dbReference type="PANTHER" id="PTHR33362:SF5">
    <property type="entry name" value="C4-DICARBOXYLATE TRAP TRANSPORTER LARGE PERMEASE PROTEIN DCTM"/>
    <property type="match status" value="1"/>
</dbReference>
<feature type="transmembrane region" description="Helical" evidence="7">
    <location>
        <begin position="172"/>
        <end position="195"/>
    </location>
</feature>
<feature type="transmembrane region" description="Helical" evidence="7">
    <location>
        <begin position="140"/>
        <end position="160"/>
    </location>
</feature>
<evidence type="ECO:0000256" key="3">
    <source>
        <dbReference type="ARBA" id="ARBA00022519"/>
    </source>
</evidence>
<keyword evidence="4 7" id="KW-0812">Transmembrane</keyword>
<evidence type="ECO:0000256" key="5">
    <source>
        <dbReference type="ARBA" id="ARBA00022989"/>
    </source>
</evidence>
<dbReference type="InterPro" id="IPR010656">
    <property type="entry name" value="DctM"/>
</dbReference>
<feature type="transmembrane region" description="Helical" evidence="7">
    <location>
        <begin position="319"/>
        <end position="349"/>
    </location>
</feature>
<dbReference type="PANTHER" id="PTHR33362">
    <property type="entry name" value="SIALIC ACID TRAP TRANSPORTER PERMEASE PROTEIN SIAT-RELATED"/>
    <property type="match status" value="1"/>
</dbReference>
<name>A0A255GET4_9ACTN</name>
<feature type="transmembrane region" description="Helical" evidence="7">
    <location>
        <begin position="83"/>
        <end position="109"/>
    </location>
</feature>